<dbReference type="Proteomes" id="UP001151081">
    <property type="component" value="Unassembled WGS sequence"/>
</dbReference>
<comment type="caution">
    <text evidence="1">The sequence shown here is derived from an EMBL/GenBank/DDBJ whole genome shotgun (WGS) entry which is preliminary data.</text>
</comment>
<evidence type="ECO:0000313" key="1">
    <source>
        <dbReference type="EMBL" id="MDC3988937.1"/>
    </source>
</evidence>
<name>A0A9X3XEP4_9BACT</name>
<organism evidence="1 2">
    <name type="scientific">Polyangium jinanense</name>
    <dbReference type="NCBI Taxonomy" id="2829994"/>
    <lineage>
        <taxon>Bacteria</taxon>
        <taxon>Pseudomonadati</taxon>
        <taxon>Myxococcota</taxon>
        <taxon>Polyangia</taxon>
        <taxon>Polyangiales</taxon>
        <taxon>Polyangiaceae</taxon>
        <taxon>Polyangium</taxon>
    </lineage>
</organism>
<keyword evidence="2" id="KW-1185">Reference proteome</keyword>
<evidence type="ECO:0000313" key="2">
    <source>
        <dbReference type="Proteomes" id="UP001151081"/>
    </source>
</evidence>
<protein>
    <submittedName>
        <fullName evidence="1">Uncharacterized protein</fullName>
    </submittedName>
</protein>
<accession>A0A9X3XEP4</accession>
<sequence>MTLDELLSLLRRVLPDDGERITRKLAQTADATRVVAILCDKPWPRRFATPHAGIVQRVRTHVLIGEERVPTQKEIVDSIKYARGNPLGCWIGSPPYGWFVSDPHQVLVAEGTRVDAGTDVAVCLCTLAHRTATLGRADVVACLARDLPELDEQDVDSLAEAMTSYVEAYDSIDDLTSRTNGKLVRMSDFDAHNERNPDEPRYGEARLFGLPELARLTAR</sequence>
<reference evidence="1 2" key="1">
    <citation type="submission" date="2021-04" db="EMBL/GenBank/DDBJ databases">
        <title>Genome analysis of Polyangium sp.</title>
        <authorList>
            <person name="Li Y."/>
            <person name="Wang J."/>
        </authorList>
    </citation>
    <scope>NUCLEOTIDE SEQUENCE [LARGE SCALE GENOMIC DNA]</scope>
    <source>
        <strain evidence="1 2">SDU14</strain>
    </source>
</reference>
<gene>
    <name evidence="1" type="ORF">KEG57_51195</name>
</gene>
<dbReference type="EMBL" id="JAGTJJ010000089">
    <property type="protein sequence ID" value="MDC3988937.1"/>
    <property type="molecule type" value="Genomic_DNA"/>
</dbReference>
<dbReference type="RefSeq" id="WP_272428196.1">
    <property type="nucleotide sequence ID" value="NZ_JAGTJJ010000089.1"/>
</dbReference>
<proteinExistence type="predicted"/>
<dbReference type="AlphaFoldDB" id="A0A9X3XEP4"/>